<evidence type="ECO:0000313" key="1">
    <source>
        <dbReference type="EMBL" id="CAH1990395.1"/>
    </source>
</evidence>
<organism evidence="1 2">
    <name type="scientific">Acanthoscelides obtectus</name>
    <name type="common">Bean weevil</name>
    <name type="synonym">Bruchus obtectus</name>
    <dbReference type="NCBI Taxonomy" id="200917"/>
    <lineage>
        <taxon>Eukaryota</taxon>
        <taxon>Metazoa</taxon>
        <taxon>Ecdysozoa</taxon>
        <taxon>Arthropoda</taxon>
        <taxon>Hexapoda</taxon>
        <taxon>Insecta</taxon>
        <taxon>Pterygota</taxon>
        <taxon>Neoptera</taxon>
        <taxon>Endopterygota</taxon>
        <taxon>Coleoptera</taxon>
        <taxon>Polyphaga</taxon>
        <taxon>Cucujiformia</taxon>
        <taxon>Chrysomeloidea</taxon>
        <taxon>Chrysomelidae</taxon>
        <taxon>Bruchinae</taxon>
        <taxon>Bruchini</taxon>
        <taxon>Acanthoscelides</taxon>
    </lineage>
</organism>
<comment type="caution">
    <text evidence="1">The sequence shown here is derived from an EMBL/GenBank/DDBJ whole genome shotgun (WGS) entry which is preliminary data.</text>
</comment>
<proteinExistence type="predicted"/>
<protein>
    <submittedName>
        <fullName evidence="1">Uncharacterized protein</fullName>
    </submittedName>
</protein>
<dbReference type="Proteomes" id="UP001152888">
    <property type="component" value="Unassembled WGS sequence"/>
</dbReference>
<dbReference type="EMBL" id="CAKOFQ010007086">
    <property type="protein sequence ID" value="CAH1990395.1"/>
    <property type="molecule type" value="Genomic_DNA"/>
</dbReference>
<accession>A0A9P0L9U6</accession>
<sequence>MGHRVAIGGPHGFWRGNTCACNMHTFWPYLRDPPCGTSAFDSQRSSTTYGKSQHLYPREKFSWDGIRTRAAHCD</sequence>
<name>A0A9P0L9U6_ACAOB</name>
<keyword evidence="2" id="KW-1185">Reference proteome</keyword>
<evidence type="ECO:0000313" key="2">
    <source>
        <dbReference type="Proteomes" id="UP001152888"/>
    </source>
</evidence>
<reference evidence="1" key="1">
    <citation type="submission" date="2022-03" db="EMBL/GenBank/DDBJ databases">
        <authorList>
            <person name="Sayadi A."/>
        </authorList>
    </citation>
    <scope>NUCLEOTIDE SEQUENCE</scope>
</reference>
<gene>
    <name evidence="1" type="ORF">ACAOBT_LOCUS19631</name>
</gene>
<dbReference type="AlphaFoldDB" id="A0A9P0L9U6"/>